<dbReference type="GO" id="GO:0005524">
    <property type="term" value="F:ATP binding"/>
    <property type="evidence" value="ECO:0007669"/>
    <property type="project" value="UniProtKB-KW"/>
</dbReference>
<reference evidence="7 8" key="1">
    <citation type="journal article" date="2019" name="Int. J. Syst. Evol. Microbiol.">
        <title>Lactobacillus salitolerans sp. nov., a novel lactic acid bacterium isolated from spent mushroom substrates.</title>
        <authorList>
            <person name="Tohno M."/>
            <person name="Tanizawa Y."/>
            <person name="Kojima Y."/>
            <person name="Sakamoto M."/>
            <person name="Nakamura Y."/>
            <person name="Ohkuma M."/>
            <person name="Kobayashi H."/>
        </authorList>
    </citation>
    <scope>NUCLEOTIDE SEQUENCE [LARGE SCALE GENOMIC DNA]</scope>
    <source>
        <strain evidence="7 8">YK43</strain>
    </source>
</reference>
<dbReference type="Pfam" id="PF04265">
    <property type="entry name" value="TPK_B1_binding"/>
    <property type="match status" value="1"/>
</dbReference>
<evidence type="ECO:0000256" key="4">
    <source>
        <dbReference type="ARBA" id="ARBA00022840"/>
    </source>
</evidence>
<keyword evidence="4" id="KW-0067">ATP-binding</keyword>
<evidence type="ECO:0000256" key="3">
    <source>
        <dbReference type="ARBA" id="ARBA00022777"/>
    </source>
</evidence>
<dbReference type="InterPro" id="IPR007371">
    <property type="entry name" value="TPK_catalytic"/>
</dbReference>
<dbReference type="EC" id="2.7.6.2" evidence="5"/>
<dbReference type="GO" id="GO:0016301">
    <property type="term" value="F:kinase activity"/>
    <property type="evidence" value="ECO:0007669"/>
    <property type="project" value="UniProtKB-KW"/>
</dbReference>
<dbReference type="PANTHER" id="PTHR41299:SF1">
    <property type="entry name" value="THIAMINE PYROPHOSPHOKINASE"/>
    <property type="match status" value="1"/>
</dbReference>
<evidence type="ECO:0000313" key="7">
    <source>
        <dbReference type="EMBL" id="GBG94127.1"/>
    </source>
</evidence>
<evidence type="ECO:0000256" key="1">
    <source>
        <dbReference type="ARBA" id="ARBA00022679"/>
    </source>
</evidence>
<proteinExistence type="predicted"/>
<dbReference type="SMART" id="SM00983">
    <property type="entry name" value="TPK_B1_binding"/>
    <property type="match status" value="1"/>
</dbReference>
<protein>
    <recommendedName>
        <fullName evidence="5">Thiamine diphosphokinase</fullName>
        <ecNumber evidence="5">2.7.6.2</ecNumber>
    </recommendedName>
</protein>
<dbReference type="InterPro" id="IPR036759">
    <property type="entry name" value="TPK_catalytic_sf"/>
</dbReference>
<dbReference type="GO" id="GO:0030975">
    <property type="term" value="F:thiamine binding"/>
    <property type="evidence" value="ECO:0007669"/>
    <property type="project" value="InterPro"/>
</dbReference>
<dbReference type="InterPro" id="IPR007373">
    <property type="entry name" value="Thiamin_PyroPKinase_B1-bd"/>
</dbReference>
<evidence type="ECO:0000256" key="2">
    <source>
        <dbReference type="ARBA" id="ARBA00022741"/>
    </source>
</evidence>
<feature type="domain" description="Thiamin pyrophosphokinase thiamin-binding" evidence="6">
    <location>
        <begin position="149"/>
        <end position="212"/>
    </location>
</feature>
<keyword evidence="3 7" id="KW-0418">Kinase</keyword>
<dbReference type="Gene3D" id="3.40.50.10240">
    <property type="entry name" value="Thiamin pyrophosphokinase, catalytic domain"/>
    <property type="match status" value="1"/>
</dbReference>
<dbReference type="AlphaFoldDB" id="A0A401IRI5"/>
<organism evidence="7 8">
    <name type="scientific">Ligilactobacillus salitolerans</name>
    <dbReference type="NCBI Taxonomy" id="1808352"/>
    <lineage>
        <taxon>Bacteria</taxon>
        <taxon>Bacillati</taxon>
        <taxon>Bacillota</taxon>
        <taxon>Bacilli</taxon>
        <taxon>Lactobacillales</taxon>
        <taxon>Lactobacillaceae</taxon>
        <taxon>Ligilactobacillus</taxon>
    </lineage>
</organism>
<keyword evidence="1" id="KW-0808">Transferase</keyword>
<dbReference type="InterPro" id="IPR053149">
    <property type="entry name" value="TPK"/>
</dbReference>
<name>A0A401IRI5_9LACO</name>
<dbReference type="GO" id="GO:0006772">
    <property type="term" value="P:thiamine metabolic process"/>
    <property type="evidence" value="ECO:0007669"/>
    <property type="project" value="UniProtKB-UniRule"/>
</dbReference>
<dbReference type="Pfam" id="PF04263">
    <property type="entry name" value="TPK_catalytic"/>
    <property type="match status" value="1"/>
</dbReference>
<keyword evidence="2" id="KW-0547">Nucleotide-binding</keyword>
<dbReference type="GO" id="GO:0009229">
    <property type="term" value="P:thiamine diphosphate biosynthetic process"/>
    <property type="evidence" value="ECO:0007669"/>
    <property type="project" value="InterPro"/>
</dbReference>
<dbReference type="EMBL" id="BFFP01000006">
    <property type="protein sequence ID" value="GBG94127.1"/>
    <property type="molecule type" value="Genomic_DNA"/>
</dbReference>
<dbReference type="NCBIfam" id="TIGR01378">
    <property type="entry name" value="thi_PPkinase"/>
    <property type="match status" value="1"/>
</dbReference>
<evidence type="ECO:0000259" key="6">
    <source>
        <dbReference type="SMART" id="SM00983"/>
    </source>
</evidence>
<accession>A0A401IRI5</accession>
<dbReference type="SUPFAM" id="SSF63999">
    <property type="entry name" value="Thiamin pyrophosphokinase, catalytic domain"/>
    <property type="match status" value="1"/>
</dbReference>
<dbReference type="InterPro" id="IPR006282">
    <property type="entry name" value="Thi_PPkinase"/>
</dbReference>
<sequence>MMKVNLLVGGPVTDWPQDLKQRLAQKNADEVWVGADYGAVRLVKAGIRPVLAVGDFDSSSPSEIQLVKEHAVKSIIRPKKEDITDTMLALRCIFQELEFDQIVIYGATGARLDQFLSNLFFVLMSEFKPYCEKIELIDRWNHISFYLPGKHRLEKLPDTAYLAFVCLNAVTDLHLYDAKYKLDGVDFTEPISLSSNEFVGNSTSFSFTSGVLCVIQSHD</sequence>
<dbReference type="CDD" id="cd07995">
    <property type="entry name" value="TPK"/>
    <property type="match status" value="1"/>
</dbReference>
<dbReference type="Proteomes" id="UP000286848">
    <property type="component" value="Unassembled WGS sequence"/>
</dbReference>
<gene>
    <name evidence="7" type="primary">tpk</name>
    <name evidence="7" type="ORF">LFYK43_05860</name>
</gene>
<comment type="caution">
    <text evidence="7">The sequence shown here is derived from an EMBL/GenBank/DDBJ whole genome shotgun (WGS) entry which is preliminary data.</text>
</comment>
<dbReference type="PANTHER" id="PTHR41299">
    <property type="entry name" value="THIAMINE PYROPHOSPHOKINASE"/>
    <property type="match status" value="1"/>
</dbReference>
<evidence type="ECO:0000313" key="8">
    <source>
        <dbReference type="Proteomes" id="UP000286848"/>
    </source>
</evidence>
<dbReference type="GO" id="GO:0004788">
    <property type="term" value="F:thiamine diphosphokinase activity"/>
    <property type="evidence" value="ECO:0007669"/>
    <property type="project" value="UniProtKB-UniRule"/>
</dbReference>
<keyword evidence="8" id="KW-1185">Reference proteome</keyword>
<evidence type="ECO:0000256" key="5">
    <source>
        <dbReference type="NCBIfam" id="TIGR01378"/>
    </source>
</evidence>